<evidence type="ECO:0000259" key="1">
    <source>
        <dbReference type="Pfam" id="PF09832"/>
    </source>
</evidence>
<dbReference type="EMBL" id="CP048659">
    <property type="protein sequence ID" value="QOW46761.1"/>
    <property type="molecule type" value="Genomic_DNA"/>
</dbReference>
<organism evidence="2 3">
    <name type="scientific">Acinetobacter piscicola</name>
    <dbReference type="NCBI Taxonomy" id="2006115"/>
    <lineage>
        <taxon>Bacteria</taxon>
        <taxon>Pseudomonadati</taxon>
        <taxon>Pseudomonadota</taxon>
        <taxon>Gammaproteobacteria</taxon>
        <taxon>Moraxellales</taxon>
        <taxon>Moraxellaceae</taxon>
        <taxon>Acinetobacter</taxon>
    </lineage>
</organism>
<sequence>MFSTSAFAETPSKASIQQLMQLLDAQTQYEQELEYSKQSYQEMMQQVLDSQAKHLDEDKQKKFQTFSAEMLDLMMQESQWTQVEPETIQIWQDIYTQEEINSMIQYYQTPMGQSILKKMPLATEKSNAIVQGKIDKFMPQFIEKLKNLTTPH</sequence>
<dbReference type="Pfam" id="PF09832">
    <property type="entry name" value="DUF2059"/>
    <property type="match status" value="1"/>
</dbReference>
<gene>
    <name evidence="2" type="ORF">G0028_13120</name>
</gene>
<accession>A0A7S7AI74</accession>
<dbReference type="AlphaFoldDB" id="A0A7S7AI74"/>
<name>A0A7S7AI74_9GAMM</name>
<evidence type="ECO:0000313" key="3">
    <source>
        <dbReference type="Proteomes" id="UP000593966"/>
    </source>
</evidence>
<proteinExistence type="predicted"/>
<evidence type="ECO:0000313" key="2">
    <source>
        <dbReference type="EMBL" id="QOW46761.1"/>
    </source>
</evidence>
<protein>
    <submittedName>
        <fullName evidence="2">DUF2059 domain-containing protein</fullName>
    </submittedName>
</protein>
<dbReference type="Proteomes" id="UP000593966">
    <property type="component" value="Chromosome"/>
</dbReference>
<dbReference type="InterPro" id="IPR018637">
    <property type="entry name" value="DUF2059"/>
</dbReference>
<feature type="domain" description="DUF2059" evidence="1">
    <location>
        <begin position="83"/>
        <end position="140"/>
    </location>
</feature>
<reference evidence="2 3" key="1">
    <citation type="submission" date="2020-02" db="EMBL/GenBank/DDBJ databases">
        <title>Tigecycline-resistant Acinetobacter species from pigs and migratory birds.</title>
        <authorList>
            <person name="Chen C."/>
            <person name="Sun J."/>
            <person name="Liao X.-P."/>
            <person name="Liu Y.-H."/>
        </authorList>
    </citation>
    <scope>NUCLEOTIDE SEQUENCE [LARGE SCALE GENOMIC DNA]</scope>
    <source>
        <strain evidence="2 3">YH12207_T</strain>
    </source>
</reference>
<keyword evidence="3" id="KW-1185">Reference proteome</keyword>